<keyword evidence="6" id="KW-1185">Reference proteome</keyword>
<dbReference type="SUPFAM" id="SSF52540">
    <property type="entry name" value="P-loop containing nucleoside triphosphate hydrolases"/>
    <property type="match status" value="1"/>
</dbReference>
<dbReference type="AlphaFoldDB" id="A0A853AN33"/>
<dbReference type="InterPro" id="IPR052705">
    <property type="entry name" value="Gliding_Motility_GTPase"/>
</dbReference>
<comment type="similarity">
    <text evidence="1">Belongs to the GPN-loop GTPase family.</text>
</comment>
<proteinExistence type="inferred from homology"/>
<keyword evidence="4" id="KW-0342">GTP-binding</keyword>
<dbReference type="Gene3D" id="3.40.50.300">
    <property type="entry name" value="P-loop containing nucleotide triphosphate hydrolases"/>
    <property type="match status" value="1"/>
</dbReference>
<name>A0A853AN33_9PSEU</name>
<gene>
    <name evidence="5" type="ORF">HNR68_003896</name>
</gene>
<reference evidence="5 6" key="1">
    <citation type="submission" date="2020-07" db="EMBL/GenBank/DDBJ databases">
        <title>Sequencing the genomes of 1000 actinobacteria strains.</title>
        <authorList>
            <person name="Klenk H.-P."/>
        </authorList>
    </citation>
    <scope>NUCLEOTIDE SEQUENCE [LARGE SCALE GENOMIC DNA]</scope>
    <source>
        <strain evidence="5 6">DSM 44065</strain>
    </source>
</reference>
<dbReference type="EMBL" id="JACCFJ010000001">
    <property type="protein sequence ID" value="NYI85266.1"/>
    <property type="molecule type" value="Genomic_DNA"/>
</dbReference>
<evidence type="ECO:0000313" key="5">
    <source>
        <dbReference type="EMBL" id="NYI85266.1"/>
    </source>
</evidence>
<dbReference type="PANTHER" id="PTHR42708:SF1">
    <property type="entry name" value="GLIDING MOTILITY PROTEIN MGLA"/>
    <property type="match status" value="1"/>
</dbReference>
<sequence length="206" mass="22650">MSEPSGGKTKPTSVKILVAGGFGTGKTSLVSSVSEIDPLRTEEMLSEAGEGIDDISGVEGKRTTTVALDFGRITIAPDLVLYLFGTPGQSRFWYMWNDLAVGTWGAVVLIDTRRFETSWAAIDFFERRQIPFIVAVNRFPDSDYYPAEELRAALQLGEEVPIIDDCSALEPESCKDVLITLQEHIMRTHLERAGYDENAIANAIGE</sequence>
<dbReference type="GO" id="GO:0005525">
    <property type="term" value="F:GTP binding"/>
    <property type="evidence" value="ECO:0007669"/>
    <property type="project" value="UniProtKB-KW"/>
</dbReference>
<dbReference type="GO" id="GO:0016787">
    <property type="term" value="F:hydrolase activity"/>
    <property type="evidence" value="ECO:0007669"/>
    <property type="project" value="UniProtKB-KW"/>
</dbReference>
<evidence type="ECO:0000256" key="3">
    <source>
        <dbReference type="ARBA" id="ARBA00022801"/>
    </source>
</evidence>
<protein>
    <submittedName>
        <fullName evidence="5">Signal recognition particle receptor subunit beta</fullName>
    </submittedName>
</protein>
<evidence type="ECO:0000256" key="4">
    <source>
        <dbReference type="ARBA" id="ARBA00023134"/>
    </source>
</evidence>
<dbReference type="InterPro" id="IPR027417">
    <property type="entry name" value="P-loop_NTPase"/>
</dbReference>
<keyword evidence="2" id="KW-0547">Nucleotide-binding</keyword>
<dbReference type="Pfam" id="PF03029">
    <property type="entry name" value="ATP_bind_1"/>
    <property type="match status" value="1"/>
</dbReference>
<dbReference type="Proteomes" id="UP000587002">
    <property type="component" value="Unassembled WGS sequence"/>
</dbReference>
<keyword evidence="3" id="KW-0378">Hydrolase</keyword>
<accession>A0A853AN33</accession>
<organism evidence="5 6">
    <name type="scientific">Saccharopolyspora hordei</name>
    <dbReference type="NCBI Taxonomy" id="1838"/>
    <lineage>
        <taxon>Bacteria</taxon>
        <taxon>Bacillati</taxon>
        <taxon>Actinomycetota</taxon>
        <taxon>Actinomycetes</taxon>
        <taxon>Pseudonocardiales</taxon>
        <taxon>Pseudonocardiaceae</taxon>
        <taxon>Saccharopolyspora</taxon>
    </lineage>
</organism>
<dbReference type="CDD" id="cd00882">
    <property type="entry name" value="Ras_like_GTPase"/>
    <property type="match status" value="1"/>
</dbReference>
<keyword evidence="5" id="KW-0675">Receptor</keyword>
<evidence type="ECO:0000256" key="1">
    <source>
        <dbReference type="ARBA" id="ARBA00005290"/>
    </source>
</evidence>
<comment type="caution">
    <text evidence="5">The sequence shown here is derived from an EMBL/GenBank/DDBJ whole genome shotgun (WGS) entry which is preliminary data.</text>
</comment>
<dbReference type="PANTHER" id="PTHR42708">
    <property type="entry name" value="ATP/GTP-BINDING PROTEIN-RELATED"/>
    <property type="match status" value="1"/>
</dbReference>
<dbReference type="InterPro" id="IPR004130">
    <property type="entry name" value="Gpn"/>
</dbReference>
<evidence type="ECO:0000256" key="2">
    <source>
        <dbReference type="ARBA" id="ARBA00022741"/>
    </source>
</evidence>
<evidence type="ECO:0000313" key="6">
    <source>
        <dbReference type="Proteomes" id="UP000587002"/>
    </source>
</evidence>